<keyword evidence="2" id="KW-0472">Membrane</keyword>
<sequence length="676" mass="75765">MDAHYEIYTGIWTDWSHNKLLGITLTTTRTHGSFLIAFLSLFVAVIGTSTWKICCFILHYIYSTEASRDALYHQRQAILRNSANASTGISSLFLLLKAWQTQSTKAYQRILPLLAFSCLILAAFAVASTFSSRISSVGTAVLLSGTNCGYMYPLSKSSDPMGLTTVFQPYLSQKHTSDADYAQECYPDIQSTEGCNTFVQRRLSTSVIRNAFCPFPGDICKSQDSNLLLDTGLVDSHNDLGINAPPGHRYQFRFVNLGPSSYARYYYGPRLQVGRLQSHHTYQYMANQKNQFVKENFTSVRPTMDIDVYGAQHANGSLVPVLSNIAPIKELERTDADLYIAFLSLNALLFPEKSDDIWYSAHDFAFNKANKVVSPNNPTSLYWSDEPASPMGLVLQYQLCKPDLPDERRCTELSSFIDAYYSAVALWEESKSGGPFEWFTSILQGPQDPLLSPIKVLGQTALDSITLMGGGFLGPLRENQWQLDVEKWTNITLASIQKSFVEAVTGPPNAQQKDFQVKPEDNSQKRMCQNQKILSTAYTNFSVFGLALILTVGGITIILSYILEPLVVWIQHRRNLDVYARLEWTMNGTLQLQRLAHEELGLVPVTEKCERLGVMDLKEKSHPKLKAPPPGLEEILKEESEDRLNQDQESGKDDTQEELTELCTPARSSSSEISNQ</sequence>
<dbReference type="OrthoDB" id="3540210at2759"/>
<dbReference type="GeneID" id="54302663"/>
<dbReference type="AlphaFoldDB" id="A0A6A6BDW5"/>
<reference evidence="3" key="1">
    <citation type="journal article" date="2020" name="Stud. Mycol.">
        <title>101 Dothideomycetes genomes: a test case for predicting lifestyles and emergence of pathogens.</title>
        <authorList>
            <person name="Haridas S."/>
            <person name="Albert R."/>
            <person name="Binder M."/>
            <person name="Bloem J."/>
            <person name="Labutti K."/>
            <person name="Salamov A."/>
            <person name="Andreopoulos B."/>
            <person name="Baker S."/>
            <person name="Barry K."/>
            <person name="Bills G."/>
            <person name="Bluhm B."/>
            <person name="Cannon C."/>
            <person name="Castanera R."/>
            <person name="Culley D."/>
            <person name="Daum C."/>
            <person name="Ezra D."/>
            <person name="Gonzalez J."/>
            <person name="Henrissat B."/>
            <person name="Kuo A."/>
            <person name="Liang C."/>
            <person name="Lipzen A."/>
            <person name="Lutzoni F."/>
            <person name="Magnuson J."/>
            <person name="Mondo S."/>
            <person name="Nolan M."/>
            <person name="Ohm R."/>
            <person name="Pangilinan J."/>
            <person name="Park H.-J."/>
            <person name="Ramirez L."/>
            <person name="Alfaro M."/>
            <person name="Sun H."/>
            <person name="Tritt A."/>
            <person name="Yoshinaga Y."/>
            <person name="Zwiers L.-H."/>
            <person name="Turgeon B."/>
            <person name="Goodwin S."/>
            <person name="Spatafora J."/>
            <person name="Crous P."/>
            <person name="Grigoriev I."/>
        </authorList>
    </citation>
    <scope>NUCLEOTIDE SEQUENCE</scope>
    <source>
        <strain evidence="3">CBS 121167</strain>
    </source>
</reference>
<dbReference type="RefSeq" id="XP_033397978.1">
    <property type="nucleotide sequence ID" value="XM_033545165.1"/>
</dbReference>
<evidence type="ECO:0000256" key="2">
    <source>
        <dbReference type="SAM" id="Phobius"/>
    </source>
</evidence>
<keyword evidence="2" id="KW-0812">Transmembrane</keyword>
<keyword evidence="2" id="KW-1133">Transmembrane helix</keyword>
<organism evidence="3 4">
    <name type="scientific">Aplosporella prunicola CBS 121167</name>
    <dbReference type="NCBI Taxonomy" id="1176127"/>
    <lineage>
        <taxon>Eukaryota</taxon>
        <taxon>Fungi</taxon>
        <taxon>Dikarya</taxon>
        <taxon>Ascomycota</taxon>
        <taxon>Pezizomycotina</taxon>
        <taxon>Dothideomycetes</taxon>
        <taxon>Dothideomycetes incertae sedis</taxon>
        <taxon>Botryosphaeriales</taxon>
        <taxon>Aplosporellaceae</taxon>
        <taxon>Aplosporella</taxon>
    </lineage>
</organism>
<evidence type="ECO:0000256" key="1">
    <source>
        <dbReference type="SAM" id="MobiDB-lite"/>
    </source>
</evidence>
<keyword evidence="4" id="KW-1185">Reference proteome</keyword>
<dbReference type="Proteomes" id="UP000799438">
    <property type="component" value="Unassembled WGS sequence"/>
</dbReference>
<evidence type="ECO:0000313" key="4">
    <source>
        <dbReference type="Proteomes" id="UP000799438"/>
    </source>
</evidence>
<proteinExistence type="predicted"/>
<protein>
    <submittedName>
        <fullName evidence="3">Uncharacterized protein</fullName>
    </submittedName>
</protein>
<accession>A0A6A6BDW5</accession>
<feature type="transmembrane region" description="Helical" evidence="2">
    <location>
        <begin position="34"/>
        <end position="62"/>
    </location>
</feature>
<feature type="transmembrane region" description="Helical" evidence="2">
    <location>
        <begin position="111"/>
        <end position="130"/>
    </location>
</feature>
<feature type="transmembrane region" description="Helical" evidence="2">
    <location>
        <begin position="541"/>
        <end position="563"/>
    </location>
</feature>
<feature type="compositionally biased region" description="Basic and acidic residues" evidence="1">
    <location>
        <begin position="634"/>
        <end position="654"/>
    </location>
</feature>
<name>A0A6A6BDW5_9PEZI</name>
<gene>
    <name evidence="3" type="ORF">K452DRAFT_333074</name>
</gene>
<evidence type="ECO:0000313" key="3">
    <source>
        <dbReference type="EMBL" id="KAF2142266.1"/>
    </source>
</evidence>
<dbReference type="EMBL" id="ML995485">
    <property type="protein sequence ID" value="KAF2142266.1"/>
    <property type="molecule type" value="Genomic_DNA"/>
</dbReference>
<feature type="compositionally biased region" description="Polar residues" evidence="1">
    <location>
        <begin position="666"/>
        <end position="676"/>
    </location>
</feature>
<feature type="region of interest" description="Disordered" evidence="1">
    <location>
        <begin position="620"/>
        <end position="676"/>
    </location>
</feature>